<dbReference type="PATRIC" id="fig|2033.6.peg.290"/>
<dbReference type="PROSITE" id="PS50846">
    <property type="entry name" value="HMA_2"/>
    <property type="match status" value="1"/>
</dbReference>
<dbReference type="Proteomes" id="UP000075025">
    <property type="component" value="Unassembled WGS sequence"/>
</dbReference>
<evidence type="ECO:0000256" key="1">
    <source>
        <dbReference type="ARBA" id="ARBA00022723"/>
    </source>
</evidence>
<dbReference type="CDD" id="cd00371">
    <property type="entry name" value="HMA"/>
    <property type="match status" value="1"/>
</dbReference>
<protein>
    <recommendedName>
        <fullName evidence="2">HMA domain-containing protein</fullName>
    </recommendedName>
</protein>
<evidence type="ECO:0000313" key="4">
    <source>
        <dbReference type="Proteomes" id="UP000075025"/>
    </source>
</evidence>
<gene>
    <name evidence="3" type="ORF">NS220_14325</name>
</gene>
<keyword evidence="1" id="KW-0479">Metal-binding</keyword>
<dbReference type="GO" id="GO:0046872">
    <property type="term" value="F:metal ion binding"/>
    <property type="evidence" value="ECO:0007669"/>
    <property type="project" value="UniProtKB-KW"/>
</dbReference>
<dbReference type="PROSITE" id="PS01047">
    <property type="entry name" value="HMA_1"/>
    <property type="match status" value="1"/>
</dbReference>
<sequence>MELGRTASTPSAGGCGDSCGCGDSAAASVSAPAATPNDVLHVEGMTCDHCVRAVTEELSALDGLEVVRVDLRSGEPSLVRIARTTAVSDDDIAAAIDEAGYSLVR</sequence>
<accession>A0A147EUJ7</accession>
<dbReference type="InterPro" id="IPR006121">
    <property type="entry name" value="HMA_dom"/>
</dbReference>
<feature type="domain" description="HMA" evidence="2">
    <location>
        <begin position="36"/>
        <end position="104"/>
    </location>
</feature>
<dbReference type="Pfam" id="PF00403">
    <property type="entry name" value="HMA"/>
    <property type="match status" value="1"/>
</dbReference>
<organism evidence="3 4">
    <name type="scientific">Microbacterium testaceum</name>
    <name type="common">Aureobacterium testaceum</name>
    <name type="synonym">Brevibacterium testaceum</name>
    <dbReference type="NCBI Taxonomy" id="2033"/>
    <lineage>
        <taxon>Bacteria</taxon>
        <taxon>Bacillati</taxon>
        <taxon>Actinomycetota</taxon>
        <taxon>Actinomycetes</taxon>
        <taxon>Micrococcales</taxon>
        <taxon>Microbacteriaceae</taxon>
        <taxon>Microbacterium</taxon>
    </lineage>
</organism>
<evidence type="ECO:0000313" key="3">
    <source>
        <dbReference type="EMBL" id="KTR92449.1"/>
    </source>
</evidence>
<proteinExistence type="predicted"/>
<name>A0A147EUJ7_MICTE</name>
<comment type="caution">
    <text evidence="3">The sequence shown here is derived from an EMBL/GenBank/DDBJ whole genome shotgun (WGS) entry which is preliminary data.</text>
</comment>
<reference evidence="3 4" key="1">
    <citation type="journal article" date="2016" name="Front. Microbiol.">
        <title>Genomic Resource of Rice Seed Associated Bacteria.</title>
        <authorList>
            <person name="Midha S."/>
            <person name="Bansal K."/>
            <person name="Sharma S."/>
            <person name="Kumar N."/>
            <person name="Patil P.P."/>
            <person name="Chaudhry V."/>
            <person name="Patil P.B."/>
        </authorList>
    </citation>
    <scope>NUCLEOTIDE SEQUENCE [LARGE SCALE GENOMIC DNA]</scope>
    <source>
        <strain evidence="3 4">NS220</strain>
    </source>
</reference>
<dbReference type="InterPro" id="IPR036163">
    <property type="entry name" value="HMA_dom_sf"/>
</dbReference>
<dbReference type="EMBL" id="LDRT01000110">
    <property type="protein sequence ID" value="KTR92449.1"/>
    <property type="molecule type" value="Genomic_DNA"/>
</dbReference>
<dbReference type="InterPro" id="IPR017969">
    <property type="entry name" value="Heavy-metal-associated_CS"/>
</dbReference>
<evidence type="ECO:0000259" key="2">
    <source>
        <dbReference type="PROSITE" id="PS50846"/>
    </source>
</evidence>
<dbReference type="Gene3D" id="3.30.70.100">
    <property type="match status" value="1"/>
</dbReference>
<dbReference type="AlphaFoldDB" id="A0A147EUJ7"/>
<dbReference type="SUPFAM" id="SSF55008">
    <property type="entry name" value="HMA, heavy metal-associated domain"/>
    <property type="match status" value="1"/>
</dbReference>